<accession>A0A517SBK6</accession>
<dbReference type="KEGG" id="ccos:Pan44_15420"/>
<reference evidence="4 5" key="1">
    <citation type="submission" date="2019-02" db="EMBL/GenBank/DDBJ databases">
        <title>Deep-cultivation of Planctomycetes and their phenomic and genomic characterization uncovers novel biology.</title>
        <authorList>
            <person name="Wiegand S."/>
            <person name="Jogler M."/>
            <person name="Boedeker C."/>
            <person name="Pinto D."/>
            <person name="Vollmers J."/>
            <person name="Rivas-Marin E."/>
            <person name="Kohn T."/>
            <person name="Peeters S.H."/>
            <person name="Heuer A."/>
            <person name="Rast P."/>
            <person name="Oberbeckmann S."/>
            <person name="Bunk B."/>
            <person name="Jeske O."/>
            <person name="Meyerdierks A."/>
            <person name="Storesund J.E."/>
            <person name="Kallscheuer N."/>
            <person name="Luecker S."/>
            <person name="Lage O.M."/>
            <person name="Pohl T."/>
            <person name="Merkel B.J."/>
            <person name="Hornburger P."/>
            <person name="Mueller R.-W."/>
            <person name="Bruemmer F."/>
            <person name="Labrenz M."/>
            <person name="Spormann A.M."/>
            <person name="Op den Camp H."/>
            <person name="Overmann J."/>
            <person name="Amann R."/>
            <person name="Jetten M.S.M."/>
            <person name="Mascher T."/>
            <person name="Medema M.H."/>
            <person name="Devos D.P."/>
            <person name="Kaster A.-K."/>
            <person name="Ovreas L."/>
            <person name="Rohde M."/>
            <person name="Galperin M.Y."/>
            <person name="Jogler C."/>
        </authorList>
    </citation>
    <scope>NUCLEOTIDE SEQUENCE [LARGE SCALE GENOMIC DNA]</scope>
    <source>
        <strain evidence="4 5">Pan44</strain>
    </source>
</reference>
<protein>
    <submittedName>
        <fullName evidence="4">DinB family protein</fullName>
    </submittedName>
</protein>
<comment type="similarity">
    <text evidence="1">Belongs to the DinB family.</text>
</comment>
<keyword evidence="2 3" id="KW-0479">Metal-binding</keyword>
<dbReference type="PANTHER" id="PTHR37302:SF1">
    <property type="entry name" value="PROTEIN DINB"/>
    <property type="match status" value="1"/>
</dbReference>
<organism evidence="4 5">
    <name type="scientific">Caulifigura coniformis</name>
    <dbReference type="NCBI Taxonomy" id="2527983"/>
    <lineage>
        <taxon>Bacteria</taxon>
        <taxon>Pseudomonadati</taxon>
        <taxon>Planctomycetota</taxon>
        <taxon>Planctomycetia</taxon>
        <taxon>Planctomycetales</taxon>
        <taxon>Planctomycetaceae</taxon>
        <taxon>Caulifigura</taxon>
    </lineage>
</organism>
<dbReference type="SUPFAM" id="SSF109854">
    <property type="entry name" value="DinB/YfiT-like putative metalloenzymes"/>
    <property type="match status" value="1"/>
</dbReference>
<dbReference type="Pfam" id="PF05163">
    <property type="entry name" value="DinB"/>
    <property type="match status" value="1"/>
</dbReference>
<sequence length="185" mass="20482">MTGADVVRRLQVHRVWVNRNLMRVVKSLGEEQLRRPLAIGQGSVWRSLLHMYAAESVWLEALLGNPSAVAPGDLPGKLPGNQEGEGAIASLDELEQRWEELTGRWEQWDRELTDAGLDETVAKVSTSTGAGQRFLHTKSDVVLHLCMHGHYTAAQVVNMLRQLGAALPETMLIMLSRIEQGLGRA</sequence>
<dbReference type="Gene3D" id="1.20.120.450">
    <property type="entry name" value="dinb family like domain"/>
    <property type="match status" value="1"/>
</dbReference>
<dbReference type="AlphaFoldDB" id="A0A517SBK6"/>
<evidence type="ECO:0000313" key="4">
    <source>
        <dbReference type="EMBL" id="QDT53520.1"/>
    </source>
</evidence>
<gene>
    <name evidence="4" type="ORF">Pan44_15420</name>
</gene>
<dbReference type="InterPro" id="IPR034660">
    <property type="entry name" value="DinB/YfiT-like"/>
</dbReference>
<dbReference type="EMBL" id="CP036271">
    <property type="protein sequence ID" value="QDT53520.1"/>
    <property type="molecule type" value="Genomic_DNA"/>
</dbReference>
<feature type="binding site" evidence="3">
    <location>
        <position position="50"/>
    </location>
    <ligand>
        <name>a divalent metal cation</name>
        <dbReference type="ChEBI" id="CHEBI:60240"/>
    </ligand>
</feature>
<dbReference type="GO" id="GO:0046872">
    <property type="term" value="F:metal ion binding"/>
    <property type="evidence" value="ECO:0007669"/>
    <property type="project" value="UniProtKB-KW"/>
</dbReference>
<dbReference type="Proteomes" id="UP000315700">
    <property type="component" value="Chromosome"/>
</dbReference>
<dbReference type="InterPro" id="IPR007837">
    <property type="entry name" value="DinB"/>
</dbReference>
<keyword evidence="5" id="KW-1185">Reference proteome</keyword>
<evidence type="ECO:0000256" key="1">
    <source>
        <dbReference type="ARBA" id="ARBA00008635"/>
    </source>
</evidence>
<evidence type="ECO:0000256" key="2">
    <source>
        <dbReference type="ARBA" id="ARBA00022723"/>
    </source>
</evidence>
<dbReference type="OrthoDB" id="9811413at2"/>
<name>A0A517SBK6_9PLAN</name>
<proteinExistence type="inferred from homology"/>
<dbReference type="PANTHER" id="PTHR37302">
    <property type="entry name" value="SLR1116 PROTEIN"/>
    <property type="match status" value="1"/>
</dbReference>
<feature type="binding site" evidence="3">
    <location>
        <position position="148"/>
    </location>
    <ligand>
        <name>a divalent metal cation</name>
        <dbReference type="ChEBI" id="CHEBI:60240"/>
    </ligand>
</feature>
<dbReference type="RefSeq" id="WP_145028791.1">
    <property type="nucleotide sequence ID" value="NZ_CP036271.1"/>
</dbReference>
<evidence type="ECO:0000313" key="5">
    <source>
        <dbReference type="Proteomes" id="UP000315700"/>
    </source>
</evidence>
<evidence type="ECO:0000256" key="3">
    <source>
        <dbReference type="PIRSR" id="PIRSR607837-1"/>
    </source>
</evidence>
<dbReference type="InParanoid" id="A0A517SBK6"/>